<organism evidence="3 4">
    <name type="scientific">Caballeronia terrestris</name>
    <dbReference type="NCBI Taxonomy" id="1226301"/>
    <lineage>
        <taxon>Bacteria</taxon>
        <taxon>Pseudomonadati</taxon>
        <taxon>Pseudomonadota</taxon>
        <taxon>Betaproteobacteria</taxon>
        <taxon>Burkholderiales</taxon>
        <taxon>Burkholderiaceae</taxon>
        <taxon>Caballeronia</taxon>
    </lineage>
</organism>
<reference evidence="3" key="1">
    <citation type="submission" date="2016-01" db="EMBL/GenBank/DDBJ databases">
        <authorList>
            <person name="Peeters C."/>
        </authorList>
    </citation>
    <scope>NUCLEOTIDE SEQUENCE [LARGE SCALE GENOMIC DNA]</scope>
    <source>
        <strain evidence="3">LMG 22937</strain>
    </source>
</reference>
<dbReference type="InterPro" id="IPR006315">
    <property type="entry name" value="OM_autotransptr_brl_dom"/>
</dbReference>
<dbReference type="RefSeq" id="WP_087658311.1">
    <property type="nucleotide sequence ID" value="NZ_FCOL02000029.1"/>
</dbReference>
<dbReference type="Pfam" id="PF03797">
    <property type="entry name" value="Autotransporter"/>
    <property type="match status" value="1"/>
</dbReference>
<feature type="region of interest" description="Disordered" evidence="1">
    <location>
        <begin position="719"/>
        <end position="764"/>
    </location>
</feature>
<dbReference type="InterPro" id="IPR036709">
    <property type="entry name" value="Autotransporte_beta_dom_sf"/>
</dbReference>
<feature type="domain" description="Autotransporter" evidence="2">
    <location>
        <begin position="854"/>
        <end position="1129"/>
    </location>
</feature>
<accession>A0A158JYA0</accession>
<dbReference type="Gene3D" id="2.40.128.130">
    <property type="entry name" value="Autotransporter beta-domain"/>
    <property type="match status" value="1"/>
</dbReference>
<evidence type="ECO:0000259" key="2">
    <source>
        <dbReference type="PROSITE" id="PS51208"/>
    </source>
</evidence>
<dbReference type="EMBL" id="FCOL02000029">
    <property type="protein sequence ID" value="SAL73230.1"/>
    <property type="molecule type" value="Genomic_DNA"/>
</dbReference>
<dbReference type="AlphaFoldDB" id="A0A158JYA0"/>
<dbReference type="InterPro" id="IPR011050">
    <property type="entry name" value="Pectin_lyase_fold/virulence"/>
</dbReference>
<dbReference type="GO" id="GO:0019867">
    <property type="term" value="C:outer membrane"/>
    <property type="evidence" value="ECO:0007669"/>
    <property type="project" value="InterPro"/>
</dbReference>
<dbReference type="PROSITE" id="PS51208">
    <property type="entry name" value="AUTOTRANSPORTER"/>
    <property type="match status" value="1"/>
</dbReference>
<dbReference type="Proteomes" id="UP000054925">
    <property type="component" value="Unassembled WGS sequence"/>
</dbReference>
<dbReference type="InterPro" id="IPR005546">
    <property type="entry name" value="Autotransporte_beta"/>
</dbReference>
<dbReference type="InterPro" id="IPR012332">
    <property type="entry name" value="Autotransporter_pectin_lyase_C"/>
</dbReference>
<name>A0A158JYA0_9BURK</name>
<proteinExistence type="predicted"/>
<evidence type="ECO:0000313" key="4">
    <source>
        <dbReference type="Proteomes" id="UP000054925"/>
    </source>
</evidence>
<dbReference type="OrthoDB" id="8613264at2"/>
<feature type="compositionally biased region" description="Low complexity" evidence="1">
    <location>
        <begin position="720"/>
        <end position="736"/>
    </location>
</feature>
<dbReference type="NCBIfam" id="TIGR01414">
    <property type="entry name" value="autotrans_barl"/>
    <property type="match status" value="2"/>
</dbReference>
<comment type="caution">
    <text evidence="3">The sequence shown here is derived from an EMBL/GenBank/DDBJ whole genome shotgun (WGS) entry which is preliminary data.</text>
</comment>
<dbReference type="SMART" id="SM00869">
    <property type="entry name" value="Autotransporter"/>
    <property type="match status" value="1"/>
</dbReference>
<protein>
    <submittedName>
        <fullName evidence="3">Outer membrane autotransporter</fullName>
    </submittedName>
</protein>
<keyword evidence="4" id="KW-1185">Reference proteome</keyword>
<sequence>MNIASQASSPVSASAREQAATRGGIDPGVLRPLAVAASLLFLASLYSAAAAADTLKFSDGKKHMVSGPATYQGANAISTSGTNTSLAVDNVTATSSVQDAATVAATNSTSLSISNSRIEANGTNGTGASVGASKNVRASLTVSDSVVVTTGTGQAFTPGLRPGGAALSALGYASSTDLTATSMDVERTSVTTSGSDAGALLAAGGVINGTAVRVETSGANAIGARTATTPKAGGVIALTGDSSVTTSGKGSHGLMSDGRNIGFFVPGSLISMTDGTVTTSGDNAIGATAMGSGRIVLDNTRVQTSGVSATGASAASTSRIEAAGGSIVTTGDNASAMTAIDAGTTVATQGTTLAASGAQSHGVSVDQNATASVNGGSIATSGAQSAGVVARSAGTLALSDTTVTTSGAASHGAVLSRSGGLTMTSTALTATGDNAHGISVEDQQGLGTPESVSLTGGAVRSAQGSAIRVEGASLAVHAKGDAQLSGANVLDVRTGAAGDAVAVSFSATDTVTLSGDIVSDAQSSVDVGLDRAAAWTGAARNVGALLVSDDAVWNLNGDSNVASASLAGGSVNFTSSSDGSFRTLNVAGGWNASASNGRNPTVTLNTTLNEGGALSNQRTDRLLIAGDANGSTTLNVRAQGAGAFTSTSVTPGANEGISLVQVGGNASAQSFELQNGYVAVGPYQYHLSAFAPGASSAEQRLVAGSGDAFWDYRLNSVQVSEGGPSSEGNGSETPGNVVPPDGDLNANGGGASGNGTNTVASAGTGGNGTDTAGIGATGATADNGEAVANNGNAAGAEATPAPIDSAAKPDTRALLVPQAPSYLAAKTSLTHHLIDALPMLHARNGVSSIDSDADAAASRGVYARTFGSNYTQHTDRSFMQYGSDFDMQSGGAQVGADVYKRKLGNGDSVQFGVFGSYGSGRTSSNAVDGASRSSFDSIGGGVTATYRLSNGAYLDGVAKIDRLSDSFSTNGRDVASTRGMGYTFAAETGYVRNLANNWFVDGRLALGMVNVSLADTTDADGIDVQFGSQASAIGRADARVGREFGAGEKRVRPYVRAGLEGVSGGNTAVTLSGYRFNGSGVGNSWIAGTGIDARFGKSTTLSVDGGYRGNLGAAGAEGLEGNLTFKKAF</sequence>
<dbReference type="SUPFAM" id="SSF103515">
    <property type="entry name" value="Autotransporter"/>
    <property type="match status" value="1"/>
</dbReference>
<dbReference type="SUPFAM" id="SSF51126">
    <property type="entry name" value="Pectin lyase-like"/>
    <property type="match status" value="1"/>
</dbReference>
<dbReference type="Gene3D" id="2.160.20.20">
    <property type="match status" value="1"/>
</dbReference>
<evidence type="ECO:0000313" key="3">
    <source>
        <dbReference type="EMBL" id="SAL73230.1"/>
    </source>
</evidence>
<evidence type="ECO:0000256" key="1">
    <source>
        <dbReference type="SAM" id="MobiDB-lite"/>
    </source>
</evidence>
<gene>
    <name evidence="3" type="ORF">AWB67_04408</name>
</gene>